<reference evidence="3" key="1">
    <citation type="submission" date="2021-03" db="EMBL/GenBank/DDBJ databases">
        <title>Chromosome level genome of the anhydrobiotic midge Polypedilum vanderplanki.</title>
        <authorList>
            <person name="Yoshida Y."/>
            <person name="Kikawada T."/>
            <person name="Gusev O."/>
        </authorList>
    </citation>
    <scope>NUCLEOTIDE SEQUENCE</scope>
    <source>
        <strain evidence="3">NIAS01</strain>
        <tissue evidence="3">Whole body or cell culture</tissue>
    </source>
</reference>
<dbReference type="Proteomes" id="UP001107558">
    <property type="component" value="Chromosome 2"/>
</dbReference>
<evidence type="ECO:0000256" key="1">
    <source>
        <dbReference type="SAM" id="MobiDB-lite"/>
    </source>
</evidence>
<proteinExistence type="predicted"/>
<feature type="region of interest" description="Disordered" evidence="1">
    <location>
        <begin position="169"/>
        <end position="188"/>
    </location>
</feature>
<protein>
    <submittedName>
        <fullName evidence="3">Uncharacterized protein</fullName>
    </submittedName>
</protein>
<evidence type="ECO:0000256" key="2">
    <source>
        <dbReference type="SAM" id="SignalP"/>
    </source>
</evidence>
<feature type="chain" id="PRO_5039920641" evidence="2">
    <location>
        <begin position="20"/>
        <end position="234"/>
    </location>
</feature>
<feature type="compositionally biased region" description="Pro residues" evidence="1">
    <location>
        <begin position="171"/>
        <end position="180"/>
    </location>
</feature>
<evidence type="ECO:0000313" key="4">
    <source>
        <dbReference type="Proteomes" id="UP001107558"/>
    </source>
</evidence>
<keyword evidence="4" id="KW-1185">Reference proteome</keyword>
<keyword evidence="2" id="KW-0732">Signal</keyword>
<feature type="signal peptide" evidence="2">
    <location>
        <begin position="1"/>
        <end position="19"/>
    </location>
</feature>
<name>A0A9J6BY69_POLVA</name>
<sequence>MSAIKLSFTVVLLIVAANGQVNPPPTRSPQKFWTLFAQLLTADALKFLANADIFPNPADMMPPAVPANPNPPAAPQPSTTTIFIRGRPFTIPPASDKDAADLANALANINAPADASSNSVAPSQPSAASAPFDPISEIWNVFLELYGSPQVKPMPMPQQPSQWPIIVGPQPQSPQKPTPAPCSTTPAPCSNCEPEKVRIVIVDDCNEKKSSESCSEESDEVDIIVPRERSRHRY</sequence>
<accession>A0A9J6BY69</accession>
<dbReference type="EMBL" id="JADBJN010000002">
    <property type="protein sequence ID" value="KAG5674828.1"/>
    <property type="molecule type" value="Genomic_DNA"/>
</dbReference>
<evidence type="ECO:0000313" key="3">
    <source>
        <dbReference type="EMBL" id="KAG5674828.1"/>
    </source>
</evidence>
<gene>
    <name evidence="3" type="ORF">PVAND_004774</name>
</gene>
<organism evidence="3 4">
    <name type="scientific">Polypedilum vanderplanki</name>
    <name type="common">Sleeping chironomid midge</name>
    <dbReference type="NCBI Taxonomy" id="319348"/>
    <lineage>
        <taxon>Eukaryota</taxon>
        <taxon>Metazoa</taxon>
        <taxon>Ecdysozoa</taxon>
        <taxon>Arthropoda</taxon>
        <taxon>Hexapoda</taxon>
        <taxon>Insecta</taxon>
        <taxon>Pterygota</taxon>
        <taxon>Neoptera</taxon>
        <taxon>Endopterygota</taxon>
        <taxon>Diptera</taxon>
        <taxon>Nematocera</taxon>
        <taxon>Chironomoidea</taxon>
        <taxon>Chironomidae</taxon>
        <taxon>Chironominae</taxon>
        <taxon>Polypedilum</taxon>
        <taxon>Polypedilum</taxon>
    </lineage>
</organism>
<comment type="caution">
    <text evidence="3">The sequence shown here is derived from an EMBL/GenBank/DDBJ whole genome shotgun (WGS) entry which is preliminary data.</text>
</comment>
<feature type="region of interest" description="Disordered" evidence="1">
    <location>
        <begin position="208"/>
        <end position="234"/>
    </location>
</feature>
<dbReference type="AlphaFoldDB" id="A0A9J6BY69"/>